<dbReference type="AlphaFoldDB" id="A0A9P6TDU3"/>
<evidence type="ECO:0000256" key="1">
    <source>
        <dbReference type="SAM" id="Phobius"/>
    </source>
</evidence>
<protein>
    <recommendedName>
        <fullName evidence="4">Transmembrane protein</fullName>
    </recommendedName>
</protein>
<evidence type="ECO:0008006" key="4">
    <source>
        <dbReference type="Google" id="ProtNLM"/>
    </source>
</evidence>
<keyword evidence="1" id="KW-1133">Transmembrane helix</keyword>
<feature type="transmembrane region" description="Helical" evidence="1">
    <location>
        <begin position="37"/>
        <end position="65"/>
    </location>
</feature>
<keyword evidence="1" id="KW-0472">Membrane</keyword>
<organism evidence="2 3">
    <name type="scientific">Cronartium quercuum f. sp. fusiforme G11</name>
    <dbReference type="NCBI Taxonomy" id="708437"/>
    <lineage>
        <taxon>Eukaryota</taxon>
        <taxon>Fungi</taxon>
        <taxon>Dikarya</taxon>
        <taxon>Basidiomycota</taxon>
        <taxon>Pucciniomycotina</taxon>
        <taxon>Pucciniomycetes</taxon>
        <taxon>Pucciniales</taxon>
        <taxon>Coleosporiaceae</taxon>
        <taxon>Cronartium</taxon>
    </lineage>
</organism>
<keyword evidence="1" id="KW-0812">Transmembrane</keyword>
<accession>A0A9P6TDU3</accession>
<evidence type="ECO:0000313" key="2">
    <source>
        <dbReference type="EMBL" id="KAG0147098.1"/>
    </source>
</evidence>
<reference evidence="2" key="1">
    <citation type="submission" date="2013-11" db="EMBL/GenBank/DDBJ databases">
        <title>Genome sequence of the fusiform rust pathogen reveals effectors for host alternation and coevolution with pine.</title>
        <authorList>
            <consortium name="DOE Joint Genome Institute"/>
            <person name="Smith K."/>
            <person name="Pendleton A."/>
            <person name="Kubisiak T."/>
            <person name="Anderson C."/>
            <person name="Salamov A."/>
            <person name="Aerts A."/>
            <person name="Riley R."/>
            <person name="Clum A."/>
            <person name="Lindquist E."/>
            <person name="Ence D."/>
            <person name="Campbell M."/>
            <person name="Kronenberg Z."/>
            <person name="Feau N."/>
            <person name="Dhillon B."/>
            <person name="Hamelin R."/>
            <person name="Burleigh J."/>
            <person name="Smith J."/>
            <person name="Yandell M."/>
            <person name="Nelson C."/>
            <person name="Grigoriev I."/>
            <person name="Davis J."/>
        </authorList>
    </citation>
    <scope>NUCLEOTIDE SEQUENCE</scope>
    <source>
        <strain evidence="2">G11</strain>
    </source>
</reference>
<proteinExistence type="predicted"/>
<sequence length="74" mass="8818">MAHGRDDDDDDVVDSKPFESKKGLLKLEGHSHLTTFLLFYITFFFFFFFFFFLNFTLLQSCLIFFAKRPIMTQS</sequence>
<dbReference type="Proteomes" id="UP000886653">
    <property type="component" value="Unassembled WGS sequence"/>
</dbReference>
<name>A0A9P6TDU3_9BASI</name>
<keyword evidence="3" id="KW-1185">Reference proteome</keyword>
<evidence type="ECO:0000313" key="3">
    <source>
        <dbReference type="Proteomes" id="UP000886653"/>
    </source>
</evidence>
<gene>
    <name evidence="2" type="ORF">CROQUDRAFT_489250</name>
</gene>
<dbReference type="EMBL" id="MU167252">
    <property type="protein sequence ID" value="KAG0147098.1"/>
    <property type="molecule type" value="Genomic_DNA"/>
</dbReference>
<comment type="caution">
    <text evidence="2">The sequence shown here is derived from an EMBL/GenBank/DDBJ whole genome shotgun (WGS) entry which is preliminary data.</text>
</comment>